<dbReference type="AlphaFoldDB" id="A0AAD9U4M9"/>
<gene>
    <name evidence="1" type="ORF">Ddye_014962</name>
</gene>
<organism evidence="1 2">
    <name type="scientific">Dipteronia dyeriana</name>
    <dbReference type="NCBI Taxonomy" id="168575"/>
    <lineage>
        <taxon>Eukaryota</taxon>
        <taxon>Viridiplantae</taxon>
        <taxon>Streptophyta</taxon>
        <taxon>Embryophyta</taxon>
        <taxon>Tracheophyta</taxon>
        <taxon>Spermatophyta</taxon>
        <taxon>Magnoliopsida</taxon>
        <taxon>eudicotyledons</taxon>
        <taxon>Gunneridae</taxon>
        <taxon>Pentapetalae</taxon>
        <taxon>rosids</taxon>
        <taxon>malvids</taxon>
        <taxon>Sapindales</taxon>
        <taxon>Sapindaceae</taxon>
        <taxon>Hippocastanoideae</taxon>
        <taxon>Acereae</taxon>
        <taxon>Dipteronia</taxon>
    </lineage>
</organism>
<comment type="caution">
    <text evidence="1">The sequence shown here is derived from an EMBL/GenBank/DDBJ whole genome shotgun (WGS) entry which is preliminary data.</text>
</comment>
<dbReference type="Proteomes" id="UP001280121">
    <property type="component" value="Unassembled WGS sequence"/>
</dbReference>
<protein>
    <submittedName>
        <fullName evidence="1">Uncharacterized protein</fullName>
    </submittedName>
</protein>
<dbReference type="EMBL" id="JANJYI010000005">
    <property type="protein sequence ID" value="KAK2647473.1"/>
    <property type="molecule type" value="Genomic_DNA"/>
</dbReference>
<evidence type="ECO:0000313" key="1">
    <source>
        <dbReference type="EMBL" id="KAK2647473.1"/>
    </source>
</evidence>
<evidence type="ECO:0000313" key="2">
    <source>
        <dbReference type="Proteomes" id="UP001280121"/>
    </source>
</evidence>
<keyword evidence="2" id="KW-1185">Reference proteome</keyword>
<proteinExistence type="predicted"/>
<name>A0AAD9U4M9_9ROSI</name>
<accession>A0AAD9U4M9</accession>
<reference evidence="1" key="1">
    <citation type="journal article" date="2023" name="Plant J.">
        <title>Genome sequences and population genomics provide insights into the demographic history, inbreeding, and mutation load of two 'living fossil' tree species of Dipteronia.</title>
        <authorList>
            <person name="Feng Y."/>
            <person name="Comes H.P."/>
            <person name="Chen J."/>
            <person name="Zhu S."/>
            <person name="Lu R."/>
            <person name="Zhang X."/>
            <person name="Li P."/>
            <person name="Qiu J."/>
            <person name="Olsen K.M."/>
            <person name="Qiu Y."/>
        </authorList>
    </citation>
    <scope>NUCLEOTIDE SEQUENCE</scope>
    <source>
        <strain evidence="1">KIB01</strain>
    </source>
</reference>
<sequence>MEKLNDANIIFERGMHLVELKDTPIPTTVTQRGWRNFVSVPADANVSLVKEFYASIIPEAVKEGRPVLVRDILVMINPTKINAHFCTSDYPQFNKGYRSMHNTKSSLAMALRGTDDEEEDQDYKDPASQSMLAKILSAVEGIQLGMTGLEDSLQAIVACFVPLGLCLLKPHHMACTHLARLYSVPVKRVARLKCLGH</sequence>